<comment type="caution">
    <text evidence="13">The sequence shown here is derived from an EMBL/GenBank/DDBJ whole genome shotgun (WGS) entry which is preliminary data.</text>
</comment>
<dbReference type="NCBIfam" id="TIGR00492">
    <property type="entry name" value="alr"/>
    <property type="match status" value="1"/>
</dbReference>
<comment type="pathway">
    <text evidence="3">Cell wall biogenesis; peptidoglycan biosynthesis.</text>
</comment>
<keyword evidence="6 9" id="KW-0663">Pyridoxal phosphate</keyword>
<dbReference type="CDD" id="cd06827">
    <property type="entry name" value="PLPDE_III_AR_proteobact"/>
    <property type="match status" value="1"/>
</dbReference>
<feature type="modified residue" description="N6-(pyridoxal phosphate)lysine" evidence="9 10">
    <location>
        <position position="35"/>
    </location>
</feature>
<feature type="binding site" evidence="9 11">
    <location>
        <position position="131"/>
    </location>
    <ligand>
        <name>substrate</name>
    </ligand>
</feature>
<reference evidence="13 14" key="1">
    <citation type="journal article" date="2016" name="Front. Microbiol.">
        <title>Single-Cell (Meta-)Genomics of a Dimorphic Candidatus Thiomargarita nelsonii Reveals Genomic Plasticity.</title>
        <authorList>
            <person name="Flood B.E."/>
            <person name="Fliss P."/>
            <person name="Jones D.S."/>
            <person name="Dick G.J."/>
            <person name="Jain S."/>
            <person name="Kaster A.K."/>
            <person name="Winkel M."/>
            <person name="Mussmann M."/>
            <person name="Bailey J."/>
        </authorList>
    </citation>
    <scope>NUCLEOTIDE SEQUENCE [LARGE SCALE GENOMIC DNA]</scope>
    <source>
        <strain evidence="13">Hydrate Ridge</strain>
    </source>
</reference>
<evidence type="ECO:0000256" key="5">
    <source>
        <dbReference type="ARBA" id="ARBA00013089"/>
    </source>
</evidence>
<dbReference type="PANTHER" id="PTHR30511:SF4">
    <property type="entry name" value="ALANINE RACEMASE, BIOSYNTHETIC"/>
    <property type="match status" value="1"/>
</dbReference>
<dbReference type="PRINTS" id="PR00992">
    <property type="entry name" value="ALARACEMASE"/>
</dbReference>
<dbReference type="EC" id="5.1.1.1" evidence="5 9"/>
<dbReference type="Gene3D" id="3.20.20.10">
    <property type="entry name" value="Alanine racemase"/>
    <property type="match status" value="1"/>
</dbReference>
<dbReference type="SUPFAM" id="SSF51419">
    <property type="entry name" value="PLP-binding barrel"/>
    <property type="match status" value="1"/>
</dbReference>
<dbReference type="UniPathway" id="UPA00042">
    <property type="reaction ID" value="UER00497"/>
</dbReference>
<proteinExistence type="inferred from homology"/>
<evidence type="ECO:0000256" key="1">
    <source>
        <dbReference type="ARBA" id="ARBA00000316"/>
    </source>
</evidence>
<comment type="catalytic activity">
    <reaction evidence="1 9">
        <text>L-alanine = D-alanine</text>
        <dbReference type="Rhea" id="RHEA:20249"/>
        <dbReference type="ChEBI" id="CHEBI:57416"/>
        <dbReference type="ChEBI" id="CHEBI:57972"/>
        <dbReference type="EC" id="5.1.1.1"/>
    </reaction>
</comment>
<feature type="active site" description="Proton acceptor; specific for D-alanine" evidence="9">
    <location>
        <position position="35"/>
    </location>
</feature>
<dbReference type="AlphaFoldDB" id="A0A0A6P9N3"/>
<feature type="domain" description="Alanine racemase C-terminal" evidence="12">
    <location>
        <begin position="235"/>
        <end position="357"/>
    </location>
</feature>
<evidence type="ECO:0000256" key="9">
    <source>
        <dbReference type="HAMAP-Rule" id="MF_01201"/>
    </source>
</evidence>
<evidence type="ECO:0000256" key="2">
    <source>
        <dbReference type="ARBA" id="ARBA00001933"/>
    </source>
</evidence>
<dbReference type="PROSITE" id="PS00395">
    <property type="entry name" value="ALANINE_RACEMASE"/>
    <property type="match status" value="1"/>
</dbReference>
<dbReference type="Proteomes" id="UP000030428">
    <property type="component" value="Unassembled WGS sequence"/>
</dbReference>
<dbReference type="InterPro" id="IPR009006">
    <property type="entry name" value="Ala_racemase/Decarboxylase_C"/>
</dbReference>
<dbReference type="InterPro" id="IPR011079">
    <property type="entry name" value="Ala_racemase_C"/>
</dbReference>
<dbReference type="Pfam" id="PF00842">
    <property type="entry name" value="Ala_racemase_C"/>
    <property type="match status" value="1"/>
</dbReference>
<dbReference type="Gene3D" id="2.40.37.10">
    <property type="entry name" value="Lyase, Ornithine Decarboxylase, Chain A, domain 1"/>
    <property type="match status" value="1"/>
</dbReference>
<dbReference type="GO" id="GO:0030632">
    <property type="term" value="P:D-alanine biosynthetic process"/>
    <property type="evidence" value="ECO:0007669"/>
    <property type="project" value="UniProtKB-UniRule"/>
</dbReference>
<keyword evidence="7 9" id="KW-0413">Isomerase</keyword>
<dbReference type="GO" id="GO:0005829">
    <property type="term" value="C:cytosol"/>
    <property type="evidence" value="ECO:0007669"/>
    <property type="project" value="TreeGrafter"/>
</dbReference>
<dbReference type="SUPFAM" id="SSF50621">
    <property type="entry name" value="Alanine racemase C-terminal domain-like"/>
    <property type="match status" value="1"/>
</dbReference>
<dbReference type="FunFam" id="3.20.20.10:FF:000002">
    <property type="entry name" value="Alanine racemase"/>
    <property type="match status" value="1"/>
</dbReference>
<evidence type="ECO:0000256" key="11">
    <source>
        <dbReference type="PIRSR" id="PIRSR600821-52"/>
    </source>
</evidence>
<evidence type="ECO:0000259" key="12">
    <source>
        <dbReference type="SMART" id="SM01005"/>
    </source>
</evidence>
<feature type="binding site" evidence="9 11">
    <location>
        <position position="304"/>
    </location>
    <ligand>
        <name>substrate</name>
    </ligand>
</feature>
<evidence type="ECO:0000256" key="4">
    <source>
        <dbReference type="ARBA" id="ARBA00007880"/>
    </source>
</evidence>
<organism evidence="13 14">
    <name type="scientific">Candidatus Thiomargarita nelsonii</name>
    <dbReference type="NCBI Taxonomy" id="1003181"/>
    <lineage>
        <taxon>Bacteria</taxon>
        <taxon>Pseudomonadati</taxon>
        <taxon>Pseudomonadota</taxon>
        <taxon>Gammaproteobacteria</taxon>
        <taxon>Thiotrichales</taxon>
        <taxon>Thiotrichaceae</taxon>
        <taxon>Thiomargarita</taxon>
    </lineage>
</organism>
<comment type="pathway">
    <text evidence="8 9">Amino-acid biosynthesis; D-alanine biosynthesis; D-alanine from L-alanine: step 1/1.</text>
</comment>
<comment type="cofactor">
    <cofactor evidence="2 9 10">
        <name>pyridoxal 5'-phosphate</name>
        <dbReference type="ChEBI" id="CHEBI:597326"/>
    </cofactor>
</comment>
<name>A0A0A6P9N3_9GAMM</name>
<comment type="function">
    <text evidence="9">Catalyzes the interconversion of L-alanine and D-alanine. May also act on other amino acids.</text>
</comment>
<dbReference type="FunFam" id="2.40.37.10:FF:000002">
    <property type="entry name" value="Alanine racemase"/>
    <property type="match status" value="1"/>
</dbReference>
<evidence type="ECO:0000256" key="8">
    <source>
        <dbReference type="ARBA" id="ARBA00037912"/>
    </source>
</evidence>
<evidence type="ECO:0000256" key="7">
    <source>
        <dbReference type="ARBA" id="ARBA00023235"/>
    </source>
</evidence>
<keyword evidence="14" id="KW-1185">Reference proteome</keyword>
<dbReference type="HAMAP" id="MF_01201">
    <property type="entry name" value="Ala_racemase"/>
    <property type="match status" value="1"/>
</dbReference>
<sequence>MSRPTRAFIDSAALRANLQRVKACAPRQRVMAVVKSNAYGHGAIKVAKLLQSDVDAFAVRSVEEALQLRETGIRKPIVLLEGFFQSNELPEIAKQELQIVIHTSKQFEYLLKARIEKPVTVWLKVDTSLHRLGFRPDEIEPIYKMLKQCSNVAPPIRLMSHLSCADDRQDASTEEQTQMFMALARHLELETSLANSAGILGWPQTHCDWVRPGIMLYGVSPFPDSVARQEGLQPVMQLQSALISVKRLRKGDSIGYGATWTCPQAMPVGVVAIGYADGYPRHAPSGTPVLVNGRRVPLIGRVSMDMITVDLRSQPNASIGDPVLLWGKNLPIEEIASLAGTIGYELLCNINSPLKQTP</sequence>
<dbReference type="EMBL" id="JSZA02000025">
    <property type="protein sequence ID" value="KHD07062.1"/>
    <property type="molecule type" value="Genomic_DNA"/>
</dbReference>
<evidence type="ECO:0000256" key="6">
    <source>
        <dbReference type="ARBA" id="ARBA00022898"/>
    </source>
</evidence>
<evidence type="ECO:0000313" key="14">
    <source>
        <dbReference type="Proteomes" id="UP000030428"/>
    </source>
</evidence>
<dbReference type="SMART" id="SM01005">
    <property type="entry name" value="Ala_racemase_C"/>
    <property type="match status" value="1"/>
</dbReference>
<comment type="similarity">
    <text evidence="4 9">Belongs to the alanine racemase family.</text>
</comment>
<dbReference type="PANTHER" id="PTHR30511">
    <property type="entry name" value="ALANINE RACEMASE"/>
    <property type="match status" value="1"/>
</dbReference>
<evidence type="ECO:0000256" key="3">
    <source>
        <dbReference type="ARBA" id="ARBA00004752"/>
    </source>
</evidence>
<protein>
    <recommendedName>
        <fullName evidence="5 9">Alanine racemase</fullName>
        <ecNumber evidence="5 9">5.1.1.1</ecNumber>
    </recommendedName>
</protein>
<dbReference type="InterPro" id="IPR000821">
    <property type="entry name" value="Ala_racemase"/>
</dbReference>
<evidence type="ECO:0000313" key="13">
    <source>
        <dbReference type="EMBL" id="KHD07062.1"/>
    </source>
</evidence>
<dbReference type="InterPro" id="IPR020622">
    <property type="entry name" value="Ala_racemase_pyridoxalP-BS"/>
</dbReference>
<dbReference type="Pfam" id="PF01168">
    <property type="entry name" value="Ala_racemase_N"/>
    <property type="match status" value="1"/>
</dbReference>
<dbReference type="InterPro" id="IPR029066">
    <property type="entry name" value="PLP-binding_barrel"/>
</dbReference>
<dbReference type="GO" id="GO:0030170">
    <property type="term" value="F:pyridoxal phosphate binding"/>
    <property type="evidence" value="ECO:0007669"/>
    <property type="project" value="UniProtKB-UniRule"/>
</dbReference>
<gene>
    <name evidence="13" type="primary">alr</name>
    <name evidence="13" type="ORF">PN36_08545</name>
</gene>
<accession>A0A0A6P9N3</accession>
<evidence type="ECO:0000256" key="10">
    <source>
        <dbReference type="PIRSR" id="PIRSR600821-50"/>
    </source>
</evidence>
<dbReference type="GO" id="GO:0008784">
    <property type="term" value="F:alanine racemase activity"/>
    <property type="evidence" value="ECO:0007669"/>
    <property type="project" value="UniProtKB-UniRule"/>
</dbReference>
<dbReference type="InterPro" id="IPR001608">
    <property type="entry name" value="Ala_racemase_N"/>
</dbReference>
<feature type="active site" description="Proton acceptor; specific for L-alanine" evidence="9">
    <location>
        <position position="256"/>
    </location>
</feature>